<dbReference type="Pfam" id="PF07110">
    <property type="entry name" value="EthD"/>
    <property type="match status" value="1"/>
</dbReference>
<keyword evidence="4" id="KW-1185">Reference proteome</keyword>
<evidence type="ECO:0000313" key="3">
    <source>
        <dbReference type="EMBL" id="KAL2797329.1"/>
    </source>
</evidence>
<accession>A0ABR4GE60</accession>
<dbReference type="EMBL" id="JBFTWV010000020">
    <property type="protein sequence ID" value="KAL2797329.1"/>
    <property type="molecule type" value="Genomic_DNA"/>
</dbReference>
<comment type="caution">
    <text evidence="3">The sequence shown here is derived from an EMBL/GenBank/DDBJ whole genome shotgun (WGS) entry which is preliminary data.</text>
</comment>
<proteinExistence type="inferred from homology"/>
<name>A0ABR4GE60_9EURO</name>
<dbReference type="Proteomes" id="UP001610563">
    <property type="component" value="Unassembled WGS sequence"/>
</dbReference>
<evidence type="ECO:0000313" key="4">
    <source>
        <dbReference type="Proteomes" id="UP001610563"/>
    </source>
</evidence>
<evidence type="ECO:0000256" key="1">
    <source>
        <dbReference type="ARBA" id="ARBA00005986"/>
    </source>
</evidence>
<sequence>MPYIKQLVVLRRKAGLTREDFFDYHYQAHGAISTGPTAAETPTKYFQTHFIDAAYHYDTSNTVPNAHPHWAFSDDITELYFDSPEHLAQVFKSEWVAKKVGPDGANFSDFSAVLPMFVKEEDVALPGVGDVGSGSLEPCQSDTNAFVAVYFVAFRDSQEVPADTVSQLAEILGSHASGEVRKLAVNTPAEAGFDLAAYFGGSRAAMPHYQFVFTITLRGRESVSAVRQAQKEFEARFASQLDLPSAWIAFGERAVVLDQTENIEFDPSRQPFKTL</sequence>
<dbReference type="Gene3D" id="3.30.70.100">
    <property type="match status" value="1"/>
</dbReference>
<dbReference type="SUPFAM" id="SSF54909">
    <property type="entry name" value="Dimeric alpha+beta barrel"/>
    <property type="match status" value="1"/>
</dbReference>
<organism evidence="3 4">
    <name type="scientific">Aspergillus keveii</name>
    <dbReference type="NCBI Taxonomy" id="714993"/>
    <lineage>
        <taxon>Eukaryota</taxon>
        <taxon>Fungi</taxon>
        <taxon>Dikarya</taxon>
        <taxon>Ascomycota</taxon>
        <taxon>Pezizomycotina</taxon>
        <taxon>Eurotiomycetes</taxon>
        <taxon>Eurotiomycetidae</taxon>
        <taxon>Eurotiales</taxon>
        <taxon>Aspergillaceae</taxon>
        <taxon>Aspergillus</taxon>
        <taxon>Aspergillus subgen. Nidulantes</taxon>
    </lineage>
</organism>
<dbReference type="InterPro" id="IPR011008">
    <property type="entry name" value="Dimeric_a/b-barrel"/>
</dbReference>
<dbReference type="InterPro" id="IPR009799">
    <property type="entry name" value="EthD_dom"/>
</dbReference>
<feature type="domain" description="EthD" evidence="2">
    <location>
        <begin position="13"/>
        <end position="111"/>
    </location>
</feature>
<gene>
    <name evidence="3" type="ORF">BJX66DRAFT_335230</name>
</gene>
<reference evidence="3 4" key="1">
    <citation type="submission" date="2024-07" db="EMBL/GenBank/DDBJ databases">
        <title>Section-level genome sequencing and comparative genomics of Aspergillus sections Usti and Cavernicolus.</title>
        <authorList>
            <consortium name="Lawrence Berkeley National Laboratory"/>
            <person name="Nybo J.L."/>
            <person name="Vesth T.C."/>
            <person name="Theobald S."/>
            <person name="Frisvad J.C."/>
            <person name="Larsen T.O."/>
            <person name="Kjaerboelling I."/>
            <person name="Rothschild-Mancinelli K."/>
            <person name="Lyhne E.K."/>
            <person name="Kogle M.E."/>
            <person name="Barry K."/>
            <person name="Clum A."/>
            <person name="Na H."/>
            <person name="Ledsgaard L."/>
            <person name="Lin J."/>
            <person name="Lipzen A."/>
            <person name="Kuo A."/>
            <person name="Riley R."/>
            <person name="Mondo S."/>
            <person name="Labutti K."/>
            <person name="Haridas S."/>
            <person name="Pangalinan J."/>
            <person name="Salamov A.A."/>
            <person name="Simmons B.A."/>
            <person name="Magnuson J.K."/>
            <person name="Chen J."/>
            <person name="Drula E."/>
            <person name="Henrissat B."/>
            <person name="Wiebenga A."/>
            <person name="Lubbers R.J."/>
            <person name="Gomes A.C."/>
            <person name="Makela M.R."/>
            <person name="Stajich J."/>
            <person name="Grigoriev I.V."/>
            <person name="Mortensen U.H."/>
            <person name="De Vries R.P."/>
            <person name="Baker S.E."/>
            <person name="Andersen M.R."/>
        </authorList>
    </citation>
    <scope>NUCLEOTIDE SEQUENCE [LARGE SCALE GENOMIC DNA]</scope>
    <source>
        <strain evidence="3 4">CBS 209.92</strain>
    </source>
</reference>
<protein>
    <recommendedName>
        <fullName evidence="2">EthD domain-containing protein</fullName>
    </recommendedName>
</protein>
<comment type="similarity">
    <text evidence="1">Belongs to the tpcK family.</text>
</comment>
<evidence type="ECO:0000259" key="2">
    <source>
        <dbReference type="Pfam" id="PF07110"/>
    </source>
</evidence>